<dbReference type="Proteomes" id="UP000198571">
    <property type="component" value="Unassembled WGS sequence"/>
</dbReference>
<dbReference type="STRING" id="1601833.SAMN05518684_104326"/>
<dbReference type="AlphaFoldDB" id="A0A1H9SNR0"/>
<dbReference type="Pfam" id="PF06153">
    <property type="entry name" value="CdAMP_rec"/>
    <property type="match status" value="1"/>
</dbReference>
<dbReference type="PANTHER" id="PTHR38456">
    <property type="entry name" value="CYCLIC DI-AMP RECEPTOR A"/>
    <property type="match status" value="1"/>
</dbReference>
<dbReference type="RefSeq" id="WP_093049379.1">
    <property type="nucleotide sequence ID" value="NZ_FOGT01000004.1"/>
</dbReference>
<evidence type="ECO:0000313" key="1">
    <source>
        <dbReference type="EMBL" id="SER86571.1"/>
    </source>
</evidence>
<protein>
    <submittedName>
        <fullName evidence="1">Uncharacterized protein YaaQ</fullName>
    </submittedName>
</protein>
<evidence type="ECO:0000313" key="2">
    <source>
        <dbReference type="Proteomes" id="UP000198571"/>
    </source>
</evidence>
<dbReference type="OrthoDB" id="9794275at2"/>
<keyword evidence="2" id="KW-1185">Reference proteome</keyword>
<organism evidence="1 2">
    <name type="scientific">Salipaludibacillus aurantiacus</name>
    <dbReference type="NCBI Taxonomy" id="1601833"/>
    <lineage>
        <taxon>Bacteria</taxon>
        <taxon>Bacillati</taxon>
        <taxon>Bacillota</taxon>
        <taxon>Bacilli</taxon>
        <taxon>Bacillales</taxon>
        <taxon>Bacillaceae</taxon>
    </lineage>
</organism>
<reference evidence="2" key="1">
    <citation type="submission" date="2016-10" db="EMBL/GenBank/DDBJ databases">
        <authorList>
            <person name="Varghese N."/>
            <person name="Submissions S."/>
        </authorList>
    </citation>
    <scope>NUCLEOTIDE SEQUENCE [LARGE SCALE GENOMIC DNA]</scope>
    <source>
        <strain evidence="2">S9</strain>
    </source>
</reference>
<sequence length="98" mass="11261">MKLMICIVQNRYRDAMEEGLKSKSYRMTELASSGGFMKRGSTTFLIGIAEDDIRNLQETMKDICLAYEKKKGKSKETAGRYTSFLIDVKDSLPFFQQK</sequence>
<dbReference type="Gene3D" id="3.30.70.120">
    <property type="match status" value="1"/>
</dbReference>
<dbReference type="EMBL" id="FOGT01000004">
    <property type="protein sequence ID" value="SER86571.1"/>
    <property type="molecule type" value="Genomic_DNA"/>
</dbReference>
<gene>
    <name evidence="1" type="ORF">SAMN05518684_104326</name>
</gene>
<dbReference type="PANTHER" id="PTHR38456:SF1">
    <property type="entry name" value="CYCLIC DI-AMP RECEPTOR A"/>
    <property type="match status" value="1"/>
</dbReference>
<name>A0A1H9SNR0_9BACI</name>
<dbReference type="InterPro" id="IPR010375">
    <property type="entry name" value="CdAMP_rec"/>
</dbReference>
<proteinExistence type="predicted"/>
<accession>A0A1H9SNR0</accession>
<dbReference type="InterPro" id="IPR015867">
    <property type="entry name" value="N-reg_PII/ATP_PRibTrfase_C"/>
</dbReference>